<gene>
    <name evidence="3" type="ORF">DS421_19g663660</name>
</gene>
<dbReference type="AlphaFoldDB" id="A0A6B9VA51"/>
<feature type="compositionally biased region" description="Basic residues" evidence="1">
    <location>
        <begin position="134"/>
        <end position="151"/>
    </location>
</feature>
<reference evidence="3 4" key="1">
    <citation type="submission" date="2020-01" db="EMBL/GenBank/DDBJ databases">
        <title>Genome sequence of Arachis hypogaea, cultivar Shitouqi.</title>
        <authorList>
            <person name="Zhuang W."/>
            <person name="Chen H."/>
            <person name="Varshney R."/>
            <person name="Wang D."/>
            <person name="Ming R."/>
        </authorList>
    </citation>
    <scope>NUCLEOTIDE SEQUENCE [LARGE SCALE GENOMIC DNA]</scope>
    <source>
        <tissue evidence="3">Young leaf</tissue>
    </source>
</reference>
<evidence type="ECO:0000259" key="2">
    <source>
        <dbReference type="Pfam" id="PF10536"/>
    </source>
</evidence>
<proteinExistence type="predicted"/>
<dbReference type="InterPro" id="IPR019557">
    <property type="entry name" value="AminoTfrase-like_pln_mobile"/>
</dbReference>
<protein>
    <recommendedName>
        <fullName evidence="2">Aminotransferase-like plant mobile domain-containing protein</fullName>
    </recommendedName>
</protein>
<evidence type="ECO:0000313" key="3">
    <source>
        <dbReference type="EMBL" id="QHN78706.1"/>
    </source>
</evidence>
<name>A0A6B9VA51_ARAHY</name>
<organism evidence="3 4">
    <name type="scientific">Arachis hypogaea</name>
    <name type="common">Peanut</name>
    <dbReference type="NCBI Taxonomy" id="3818"/>
    <lineage>
        <taxon>Eukaryota</taxon>
        <taxon>Viridiplantae</taxon>
        <taxon>Streptophyta</taxon>
        <taxon>Embryophyta</taxon>
        <taxon>Tracheophyta</taxon>
        <taxon>Spermatophyta</taxon>
        <taxon>Magnoliopsida</taxon>
        <taxon>eudicotyledons</taxon>
        <taxon>Gunneridae</taxon>
        <taxon>Pentapetalae</taxon>
        <taxon>rosids</taxon>
        <taxon>fabids</taxon>
        <taxon>Fabales</taxon>
        <taxon>Fabaceae</taxon>
        <taxon>Papilionoideae</taxon>
        <taxon>50 kb inversion clade</taxon>
        <taxon>dalbergioids sensu lato</taxon>
        <taxon>Dalbergieae</taxon>
        <taxon>Pterocarpus clade</taxon>
        <taxon>Arachis</taxon>
    </lineage>
</organism>
<sequence>MWVQYRPDKARGESRLRHYRRILNGIGMLNVEWTPYADPQLIGLVPPARAEAEAAVVYPLLCFPIVEWHQVDQVVRQFGGLQQIPTRPLSIDEMHRLDDLRPSLPNMTWCRTWSCSVWISRGHLSEIRPAARGGRGRGRGRARGRGRRGAGRGRQGGDEVHHDRNPVSLPAHRAEDAGQTVGSLSRPVPGDYLSLRPSGSHPSEAGARQHIVLTVTEAFNQVSL</sequence>
<feature type="compositionally biased region" description="Basic and acidic residues" evidence="1">
    <location>
        <begin position="155"/>
        <end position="165"/>
    </location>
</feature>
<accession>A0A6B9VA51</accession>
<feature type="domain" description="Aminotransferase-like plant mobile" evidence="2">
    <location>
        <begin position="11"/>
        <end position="88"/>
    </location>
</feature>
<dbReference type="Pfam" id="PF10536">
    <property type="entry name" value="PMD"/>
    <property type="match status" value="1"/>
</dbReference>
<dbReference type="EMBL" id="CP031001">
    <property type="protein sequence ID" value="QHN78706.1"/>
    <property type="molecule type" value="Genomic_DNA"/>
</dbReference>
<feature type="region of interest" description="Disordered" evidence="1">
    <location>
        <begin position="129"/>
        <end position="206"/>
    </location>
</feature>
<dbReference type="Proteomes" id="UP000464620">
    <property type="component" value="Chromosome B09"/>
</dbReference>
<evidence type="ECO:0000256" key="1">
    <source>
        <dbReference type="SAM" id="MobiDB-lite"/>
    </source>
</evidence>
<evidence type="ECO:0000313" key="4">
    <source>
        <dbReference type="Proteomes" id="UP000464620"/>
    </source>
</evidence>